<evidence type="ECO:0000313" key="3">
    <source>
        <dbReference type="EMBL" id="MCU6745802.1"/>
    </source>
</evidence>
<sequence length="520" mass="58161">MRMTNRIMENNSLYNINNNKILQDKLSTQMSTTKKLTRPSDDPVTAIRALRLRTSVSELTQYYEKNAPDADSWLSITEGALSTNAEVLTDLVKKAGKAANKEKRVEDLNILLQEMKTLRNEYYSTGNVDFAGRYVFTGYRTNTTLTFTEEDAAKGDSYNMTEPVKLKDFDTTSYTNMSTLAGLTKSNYNDAKYNKVTEQDVTNSTIHRIRLSYDKLDSAARITIGTATVDAGGNEVFKDIQGIKSAAIQTAASAEAGYQQITAANEAGNVAMAYIPETGELLFSDKAYETLSKAVKDDTEISINYTKSEWEKGDLRPEHYFRSTVTKADGTKTKFNFEADVNDQVIEYDVGYNQTIRVNTMANEAFSHGLNRDIEDLERALSSLQEINATMTDLSRLKKELTEGTADYEKVEKQLDAATKAYNYARENIHTKFENSITSMQGYLDDTNIAVTDNGTRSSRLALISDRLMDQKTTFKTLQSENEDADIAEVTVELTSSKLTYEAALMATGKILQTSLMNYI</sequence>
<dbReference type="Pfam" id="PF00669">
    <property type="entry name" value="Flagellin_N"/>
    <property type="match status" value="1"/>
</dbReference>
<dbReference type="PANTHER" id="PTHR42792:SF1">
    <property type="entry name" value="FLAGELLAR HOOK-ASSOCIATED PROTEIN 3"/>
    <property type="match status" value="1"/>
</dbReference>
<dbReference type="Gene3D" id="1.20.1330.10">
    <property type="entry name" value="f41 fragment of flagellin, N-terminal domain"/>
    <property type="match status" value="2"/>
</dbReference>
<dbReference type="NCBIfam" id="TIGR02550">
    <property type="entry name" value="flagell_flgL"/>
    <property type="match status" value="1"/>
</dbReference>
<keyword evidence="3" id="KW-0966">Cell projection</keyword>
<evidence type="ECO:0000256" key="1">
    <source>
        <dbReference type="SAM" id="Coils"/>
    </source>
</evidence>
<dbReference type="EMBL" id="JAOQKJ010000017">
    <property type="protein sequence ID" value="MCU6745802.1"/>
    <property type="molecule type" value="Genomic_DNA"/>
</dbReference>
<dbReference type="InterPro" id="IPR001029">
    <property type="entry name" value="Flagellin_N"/>
</dbReference>
<dbReference type="RefSeq" id="WP_262575837.1">
    <property type="nucleotide sequence ID" value="NZ_JAOQKJ010000017.1"/>
</dbReference>
<reference evidence="3 4" key="1">
    <citation type="journal article" date="2021" name="ISME Commun">
        <title>Automated analysis of genomic sequences facilitates high-throughput and comprehensive description of bacteria.</title>
        <authorList>
            <person name="Hitch T.C.A."/>
        </authorList>
    </citation>
    <scope>NUCLEOTIDE SEQUENCE [LARGE SCALE GENOMIC DNA]</scope>
    <source>
        <strain evidence="3 4">Sanger_18</strain>
    </source>
</reference>
<comment type="caution">
    <text evidence="3">The sequence shown here is derived from an EMBL/GenBank/DDBJ whole genome shotgun (WGS) entry which is preliminary data.</text>
</comment>
<dbReference type="PANTHER" id="PTHR42792">
    <property type="entry name" value="FLAGELLIN"/>
    <property type="match status" value="1"/>
</dbReference>
<accession>A0ABT2T6B3</accession>
<dbReference type="Proteomes" id="UP001652432">
    <property type="component" value="Unassembled WGS sequence"/>
</dbReference>
<protein>
    <submittedName>
        <fullName evidence="3">Flagellar hook-associated protein FlgL</fullName>
    </submittedName>
</protein>
<feature type="domain" description="Flagellin N-terminal" evidence="2">
    <location>
        <begin position="6"/>
        <end position="141"/>
    </location>
</feature>
<gene>
    <name evidence="3" type="primary">flgL</name>
    <name evidence="3" type="ORF">OCV77_15100</name>
</gene>
<organism evidence="3 4">
    <name type="scientific">Suilimivivens aceti</name>
    <dbReference type="NCBI Taxonomy" id="2981774"/>
    <lineage>
        <taxon>Bacteria</taxon>
        <taxon>Bacillati</taxon>
        <taxon>Bacillota</taxon>
        <taxon>Clostridia</taxon>
        <taxon>Lachnospirales</taxon>
        <taxon>Lachnospiraceae</taxon>
        <taxon>Suilimivivens</taxon>
    </lineage>
</organism>
<dbReference type="InterPro" id="IPR013384">
    <property type="entry name" value="Flagell_FlgL"/>
</dbReference>
<dbReference type="InterPro" id="IPR001492">
    <property type="entry name" value="Flagellin"/>
</dbReference>
<evidence type="ECO:0000259" key="2">
    <source>
        <dbReference type="Pfam" id="PF00669"/>
    </source>
</evidence>
<keyword evidence="1" id="KW-0175">Coiled coil</keyword>
<name>A0ABT2T6B3_9FIRM</name>
<keyword evidence="4" id="KW-1185">Reference proteome</keyword>
<feature type="coiled-coil region" evidence="1">
    <location>
        <begin position="367"/>
        <end position="428"/>
    </location>
</feature>
<evidence type="ECO:0000313" key="4">
    <source>
        <dbReference type="Proteomes" id="UP001652432"/>
    </source>
</evidence>
<keyword evidence="3" id="KW-0282">Flagellum</keyword>
<dbReference type="SUPFAM" id="SSF64518">
    <property type="entry name" value="Phase 1 flagellin"/>
    <property type="match status" value="1"/>
</dbReference>
<proteinExistence type="predicted"/>
<keyword evidence="3" id="KW-0969">Cilium</keyword>